<feature type="transmembrane region" description="Helical" evidence="1">
    <location>
        <begin position="435"/>
        <end position="456"/>
    </location>
</feature>
<dbReference type="Proteomes" id="UP001596439">
    <property type="component" value="Unassembled WGS sequence"/>
</dbReference>
<feature type="transmembrane region" description="Helical" evidence="1">
    <location>
        <begin position="57"/>
        <end position="82"/>
    </location>
</feature>
<evidence type="ECO:0000259" key="2">
    <source>
        <dbReference type="Pfam" id="PF07670"/>
    </source>
</evidence>
<feature type="transmembrane region" description="Helical" evidence="1">
    <location>
        <begin position="328"/>
        <end position="355"/>
    </location>
</feature>
<keyword evidence="4" id="KW-1185">Reference proteome</keyword>
<proteinExistence type="predicted"/>
<evidence type="ECO:0000313" key="4">
    <source>
        <dbReference type="Proteomes" id="UP001596439"/>
    </source>
</evidence>
<sequence length="457" mass="50317">MNGSSTPDKKKSSFSSWDFFKFLVPSLIGIMFFIVPISSEEGFTIPVAFLSNLLIEWIGEFVPTLAVIMMGISIAGSLLLFTARPAFMVERPSINALFSVTPFWFIMRIIGFIAGVMTLLTLGPEMITSEFTGGLLLFDLIPILFATFFFAGMLLPLLLNFGLLEFVGTFLMKIMRPLFRLPGRASLDSLASWVGDATIGILLTTKQYEEGYYTKREASIIATTFSVVSITFTIVVLQYVELDQYFLPYYGAIVLSGLVAALIMPRIYPLSKKADTAYEKTELKPEEEVPANVSLSKWALTQALQKSSSSKSFLETLKDGFKNVLDMWIGVLPVVMAVGTIAVVIAEYTPFFTIIGKPFEPILMLLQVPEASEAAQTMVVGFADMFLPAVLGSGIESELTRFVIATLSVTQLIYMSEVGGLLLGSKLPISFLDLVLIFLLRTFITLPIIVGIAHLVF</sequence>
<feature type="domain" description="Nucleoside transporter/FeoB GTPase Gate" evidence="2">
    <location>
        <begin position="144"/>
        <end position="239"/>
    </location>
</feature>
<feature type="transmembrane region" description="Helical" evidence="1">
    <location>
        <begin position="19"/>
        <end position="37"/>
    </location>
</feature>
<feature type="transmembrane region" description="Helical" evidence="1">
    <location>
        <begin position="94"/>
        <end position="120"/>
    </location>
</feature>
<dbReference type="InterPro" id="IPR011642">
    <property type="entry name" value="Gate_dom"/>
</dbReference>
<dbReference type="EMBL" id="JBHTCE010000002">
    <property type="protein sequence ID" value="MFC7390679.1"/>
    <property type="molecule type" value="Genomic_DNA"/>
</dbReference>
<gene>
    <name evidence="3" type="ORF">ACFQO8_11050</name>
</gene>
<keyword evidence="1" id="KW-0812">Transmembrane</keyword>
<keyword evidence="1" id="KW-0472">Membrane</keyword>
<keyword evidence="1" id="KW-1133">Transmembrane helix</keyword>
<reference evidence="4" key="1">
    <citation type="journal article" date="2019" name="Int. J. Syst. Evol. Microbiol.">
        <title>The Global Catalogue of Microorganisms (GCM) 10K type strain sequencing project: providing services to taxonomists for standard genome sequencing and annotation.</title>
        <authorList>
            <consortium name="The Broad Institute Genomics Platform"/>
            <consortium name="The Broad Institute Genome Sequencing Center for Infectious Disease"/>
            <person name="Wu L."/>
            <person name="Ma J."/>
        </authorList>
    </citation>
    <scope>NUCLEOTIDE SEQUENCE [LARGE SCALE GENOMIC DNA]</scope>
    <source>
        <strain evidence="4">CCUG 55590</strain>
    </source>
</reference>
<feature type="transmembrane region" description="Helical" evidence="1">
    <location>
        <begin position="402"/>
        <end position="423"/>
    </location>
</feature>
<feature type="transmembrane region" description="Helical" evidence="1">
    <location>
        <begin position="375"/>
        <end position="395"/>
    </location>
</feature>
<feature type="transmembrane region" description="Helical" evidence="1">
    <location>
        <begin position="246"/>
        <end position="264"/>
    </location>
</feature>
<dbReference type="RefSeq" id="WP_214790071.1">
    <property type="nucleotide sequence ID" value="NZ_JANIEL010000008.1"/>
</dbReference>
<accession>A0ABW2PMG5</accession>
<evidence type="ECO:0000313" key="3">
    <source>
        <dbReference type="EMBL" id="MFC7390679.1"/>
    </source>
</evidence>
<name>A0ABW2PMG5_9BACL</name>
<feature type="transmembrane region" description="Helical" evidence="1">
    <location>
        <begin position="140"/>
        <end position="171"/>
    </location>
</feature>
<dbReference type="Pfam" id="PF07670">
    <property type="entry name" value="Gate"/>
    <property type="match status" value="1"/>
</dbReference>
<evidence type="ECO:0000256" key="1">
    <source>
        <dbReference type="SAM" id="Phobius"/>
    </source>
</evidence>
<feature type="transmembrane region" description="Helical" evidence="1">
    <location>
        <begin position="220"/>
        <end position="240"/>
    </location>
</feature>
<protein>
    <submittedName>
        <fullName evidence="3">YjiH family protein</fullName>
    </submittedName>
</protein>
<organism evidence="3 4">
    <name type="scientific">Exiguobacterium aestuarii</name>
    <dbReference type="NCBI Taxonomy" id="273527"/>
    <lineage>
        <taxon>Bacteria</taxon>
        <taxon>Bacillati</taxon>
        <taxon>Bacillota</taxon>
        <taxon>Bacilli</taxon>
        <taxon>Bacillales</taxon>
        <taxon>Bacillales Family XII. Incertae Sedis</taxon>
        <taxon>Exiguobacterium</taxon>
    </lineage>
</organism>
<comment type="caution">
    <text evidence="3">The sequence shown here is derived from an EMBL/GenBank/DDBJ whole genome shotgun (WGS) entry which is preliminary data.</text>
</comment>